<protein>
    <submittedName>
        <fullName evidence="2">DUF1508 domain-containing protein</fullName>
    </submittedName>
</protein>
<dbReference type="EMBL" id="JBHUPC010000012">
    <property type="protein sequence ID" value="MFD2891836.1"/>
    <property type="molecule type" value="Genomic_DNA"/>
</dbReference>
<sequence length="123" mass="14293">MATFVISKRLSGVYKYELTSRKGKTIFTSNNFELRFECEEHIEYLKKGLDRMIFMRFKSGNGKFFFRMVLDEKEVAVSRRYTTQLLLQKGIDEIMRSAAEAEVLDFSSGSDIFPDIFGEEAES</sequence>
<proteinExistence type="predicted"/>
<gene>
    <name evidence="2" type="ORF">ACFS5J_07420</name>
</gene>
<dbReference type="Pfam" id="PF07411">
    <property type="entry name" value="DUF1508"/>
    <property type="match status" value="1"/>
</dbReference>
<evidence type="ECO:0000313" key="3">
    <source>
        <dbReference type="Proteomes" id="UP001597534"/>
    </source>
</evidence>
<feature type="domain" description="DUF1508" evidence="1">
    <location>
        <begin position="61"/>
        <end position="105"/>
    </location>
</feature>
<dbReference type="SUPFAM" id="SSF160113">
    <property type="entry name" value="YegP-like"/>
    <property type="match status" value="2"/>
</dbReference>
<dbReference type="InterPro" id="IPR036913">
    <property type="entry name" value="YegP-like_sf"/>
</dbReference>
<comment type="caution">
    <text evidence="2">The sequence shown here is derived from an EMBL/GenBank/DDBJ whole genome shotgun (WGS) entry which is preliminary data.</text>
</comment>
<evidence type="ECO:0000259" key="1">
    <source>
        <dbReference type="Pfam" id="PF07411"/>
    </source>
</evidence>
<dbReference type="InterPro" id="IPR010879">
    <property type="entry name" value="DUF1508"/>
</dbReference>
<organism evidence="2 3">
    <name type="scientific">Flavobacterium chuncheonense</name>
    <dbReference type="NCBI Taxonomy" id="2026653"/>
    <lineage>
        <taxon>Bacteria</taxon>
        <taxon>Pseudomonadati</taxon>
        <taxon>Bacteroidota</taxon>
        <taxon>Flavobacteriia</taxon>
        <taxon>Flavobacteriales</taxon>
        <taxon>Flavobacteriaceae</taxon>
        <taxon>Flavobacterium</taxon>
    </lineage>
</organism>
<name>A0ABW5YL88_9FLAO</name>
<reference evidence="3" key="1">
    <citation type="journal article" date="2019" name="Int. J. Syst. Evol. Microbiol.">
        <title>The Global Catalogue of Microorganisms (GCM) 10K type strain sequencing project: providing services to taxonomists for standard genome sequencing and annotation.</title>
        <authorList>
            <consortium name="The Broad Institute Genomics Platform"/>
            <consortium name="The Broad Institute Genome Sequencing Center for Infectious Disease"/>
            <person name="Wu L."/>
            <person name="Ma J."/>
        </authorList>
    </citation>
    <scope>NUCLEOTIDE SEQUENCE [LARGE SCALE GENOMIC DNA]</scope>
    <source>
        <strain evidence="3">KCTC 22671</strain>
    </source>
</reference>
<keyword evidence="3" id="KW-1185">Reference proteome</keyword>
<accession>A0ABW5YL88</accession>
<dbReference type="Proteomes" id="UP001597534">
    <property type="component" value="Unassembled WGS sequence"/>
</dbReference>
<dbReference type="Gene3D" id="2.30.29.80">
    <property type="match status" value="1"/>
</dbReference>
<dbReference type="RefSeq" id="WP_379811442.1">
    <property type="nucleotide sequence ID" value="NZ_JBHUPC010000012.1"/>
</dbReference>
<evidence type="ECO:0000313" key="2">
    <source>
        <dbReference type="EMBL" id="MFD2891836.1"/>
    </source>
</evidence>